<keyword evidence="2" id="KW-1185">Reference proteome</keyword>
<comment type="caution">
    <text evidence="1">The sequence shown here is derived from an EMBL/GenBank/DDBJ whole genome shotgun (WGS) entry which is preliminary data.</text>
</comment>
<evidence type="ECO:0000313" key="1">
    <source>
        <dbReference type="EMBL" id="TFW34373.1"/>
    </source>
</evidence>
<dbReference type="EMBL" id="SPUM01000026">
    <property type="protein sequence ID" value="TFW34373.1"/>
    <property type="molecule type" value="Genomic_DNA"/>
</dbReference>
<organism evidence="1 2">
    <name type="scientific">Massilia horti</name>
    <dbReference type="NCBI Taxonomy" id="2562153"/>
    <lineage>
        <taxon>Bacteria</taxon>
        <taxon>Pseudomonadati</taxon>
        <taxon>Pseudomonadota</taxon>
        <taxon>Betaproteobacteria</taxon>
        <taxon>Burkholderiales</taxon>
        <taxon>Oxalobacteraceae</taxon>
        <taxon>Telluria group</taxon>
        <taxon>Massilia</taxon>
    </lineage>
</organism>
<accession>A0A4Y9T782</accession>
<dbReference type="AlphaFoldDB" id="A0A4Y9T782"/>
<evidence type="ECO:0000313" key="2">
    <source>
        <dbReference type="Proteomes" id="UP000297258"/>
    </source>
</evidence>
<dbReference type="RefSeq" id="WP_135188459.1">
    <property type="nucleotide sequence ID" value="NZ_SPUM01000026.1"/>
</dbReference>
<sequence length="119" mass="12644">MDLPISQGPGQKAVVASSRTKRVVLIACALLAAHFYVSQDLHRDVVGPAGQAWRHALDERLGQVAIGVDEPSGLDVHQLFYDAEKGGNCGEVNGRDAGTTSSGVRVFVCDPGIREYAAR</sequence>
<name>A0A4Y9T782_9BURK</name>
<proteinExistence type="predicted"/>
<dbReference type="Proteomes" id="UP000297258">
    <property type="component" value="Unassembled WGS sequence"/>
</dbReference>
<protein>
    <submittedName>
        <fullName evidence="1">Uncharacterized protein</fullName>
    </submittedName>
</protein>
<gene>
    <name evidence="1" type="ORF">E4O92_03995</name>
</gene>
<reference evidence="1 2" key="1">
    <citation type="submission" date="2019-03" db="EMBL/GenBank/DDBJ databases">
        <title>Draft genome of Massilia hortus sp. nov., a novel bacterial species of the Oxalobacteraceae family.</title>
        <authorList>
            <person name="Peta V."/>
            <person name="Raths R."/>
            <person name="Bucking H."/>
        </authorList>
    </citation>
    <scope>NUCLEOTIDE SEQUENCE [LARGE SCALE GENOMIC DNA]</scope>
    <source>
        <strain evidence="1 2">ONC3</strain>
    </source>
</reference>